<dbReference type="PANTHER" id="PTHR14971:SF2">
    <property type="entry name" value="VESICULAR, OVEREXPRESSED IN CANCER, PROSURVIVAL PROTEIN 1"/>
    <property type="match status" value="1"/>
</dbReference>
<dbReference type="OrthoDB" id="6629737at2759"/>
<evidence type="ECO:0000256" key="12">
    <source>
        <dbReference type="ARBA" id="ARBA00023329"/>
    </source>
</evidence>
<evidence type="ECO:0000313" key="20">
    <source>
        <dbReference type="Proteomes" id="UP000242188"/>
    </source>
</evidence>
<evidence type="ECO:0000256" key="11">
    <source>
        <dbReference type="ARBA" id="ARBA00023228"/>
    </source>
</evidence>
<evidence type="ECO:0000256" key="2">
    <source>
        <dbReference type="ARBA" id="ARBA00004656"/>
    </source>
</evidence>
<evidence type="ECO:0000256" key="15">
    <source>
        <dbReference type="ARBA" id="ARBA00035715"/>
    </source>
</evidence>
<organism evidence="19 20">
    <name type="scientific">Mizuhopecten yessoensis</name>
    <name type="common">Japanese scallop</name>
    <name type="synonym">Patinopecten yessoensis</name>
    <dbReference type="NCBI Taxonomy" id="6573"/>
    <lineage>
        <taxon>Eukaryota</taxon>
        <taxon>Metazoa</taxon>
        <taxon>Spiralia</taxon>
        <taxon>Lophotrochozoa</taxon>
        <taxon>Mollusca</taxon>
        <taxon>Bivalvia</taxon>
        <taxon>Autobranchia</taxon>
        <taxon>Pteriomorphia</taxon>
        <taxon>Pectinida</taxon>
        <taxon>Pectinoidea</taxon>
        <taxon>Pectinidae</taxon>
        <taxon>Mizuhopecten</taxon>
    </lineage>
</organism>
<keyword evidence="9 18" id="KW-0472">Membrane</keyword>
<feature type="transmembrane region" description="Helical" evidence="18">
    <location>
        <begin position="73"/>
        <end position="93"/>
    </location>
</feature>
<dbReference type="AlphaFoldDB" id="A0A210PU93"/>
<accession>A0A210PU93</accession>
<comment type="subcellular location">
    <subcellularLocation>
        <location evidence="1">Cytoplasmic vesicle membrane</location>
    </subcellularLocation>
    <subcellularLocation>
        <location evidence="16">Endomembrane system</location>
        <topology evidence="16">Single-pass type I membrane protein</topology>
    </subcellularLocation>
    <subcellularLocation>
        <location evidence="13">Late endosome membrane</location>
        <topology evidence="13">Single-pass membrane protein</topology>
    </subcellularLocation>
    <subcellularLocation>
        <location evidence="2">Lysosome membrane</location>
    </subcellularLocation>
</comment>
<gene>
    <name evidence="19" type="ORF">KP79_PYT19714</name>
</gene>
<evidence type="ECO:0000313" key="19">
    <source>
        <dbReference type="EMBL" id="OWF40025.1"/>
    </source>
</evidence>
<evidence type="ECO:0000256" key="8">
    <source>
        <dbReference type="ARBA" id="ARBA00023015"/>
    </source>
</evidence>
<evidence type="ECO:0000256" key="6">
    <source>
        <dbReference type="ARBA" id="ARBA00022753"/>
    </source>
</evidence>
<keyword evidence="11" id="KW-0458">Lysosome</keyword>
<evidence type="ECO:0000256" key="3">
    <source>
        <dbReference type="ARBA" id="ARBA00006655"/>
    </source>
</evidence>
<feature type="compositionally biased region" description="Polar residues" evidence="17">
    <location>
        <begin position="213"/>
        <end position="248"/>
    </location>
</feature>
<evidence type="ECO:0000256" key="1">
    <source>
        <dbReference type="ARBA" id="ARBA00004156"/>
    </source>
</evidence>
<dbReference type="InterPro" id="IPR026229">
    <property type="entry name" value="VOPP1"/>
</dbReference>
<dbReference type="Proteomes" id="UP000242188">
    <property type="component" value="Unassembled WGS sequence"/>
</dbReference>
<reference evidence="19 20" key="1">
    <citation type="journal article" date="2017" name="Nat. Ecol. Evol.">
        <title>Scallop genome provides insights into evolution of bilaterian karyotype and development.</title>
        <authorList>
            <person name="Wang S."/>
            <person name="Zhang J."/>
            <person name="Jiao W."/>
            <person name="Li J."/>
            <person name="Xun X."/>
            <person name="Sun Y."/>
            <person name="Guo X."/>
            <person name="Huan P."/>
            <person name="Dong B."/>
            <person name="Zhang L."/>
            <person name="Hu X."/>
            <person name="Sun X."/>
            <person name="Wang J."/>
            <person name="Zhao C."/>
            <person name="Wang Y."/>
            <person name="Wang D."/>
            <person name="Huang X."/>
            <person name="Wang R."/>
            <person name="Lv J."/>
            <person name="Li Y."/>
            <person name="Zhang Z."/>
            <person name="Liu B."/>
            <person name="Lu W."/>
            <person name="Hui Y."/>
            <person name="Liang J."/>
            <person name="Zhou Z."/>
            <person name="Hou R."/>
            <person name="Li X."/>
            <person name="Liu Y."/>
            <person name="Li H."/>
            <person name="Ning X."/>
            <person name="Lin Y."/>
            <person name="Zhao L."/>
            <person name="Xing Q."/>
            <person name="Dou J."/>
            <person name="Li Y."/>
            <person name="Mao J."/>
            <person name="Guo H."/>
            <person name="Dou H."/>
            <person name="Li T."/>
            <person name="Mu C."/>
            <person name="Jiang W."/>
            <person name="Fu Q."/>
            <person name="Fu X."/>
            <person name="Miao Y."/>
            <person name="Liu J."/>
            <person name="Yu Q."/>
            <person name="Li R."/>
            <person name="Liao H."/>
            <person name="Li X."/>
            <person name="Kong Y."/>
            <person name="Jiang Z."/>
            <person name="Chourrout D."/>
            <person name="Li R."/>
            <person name="Bao Z."/>
        </authorList>
    </citation>
    <scope>NUCLEOTIDE SEQUENCE [LARGE SCALE GENOMIC DNA]</scope>
    <source>
        <strain evidence="19 20">PY_sf001</strain>
    </source>
</reference>
<keyword evidence="4 18" id="KW-0812">Transmembrane</keyword>
<comment type="caution">
    <text evidence="19">The sequence shown here is derived from an EMBL/GenBank/DDBJ whole genome shotgun (WGS) entry which is preliminary data.</text>
</comment>
<keyword evidence="12" id="KW-0968">Cytoplasmic vesicle</keyword>
<evidence type="ECO:0000256" key="13">
    <source>
        <dbReference type="ARBA" id="ARBA00035628"/>
    </source>
</evidence>
<dbReference type="PANTHER" id="PTHR14971">
    <property type="entry name" value="VESICULAR, OVEREXPRESSED IN CANCER, PROSURVIVAL PROTEIN 1"/>
    <property type="match status" value="1"/>
</dbReference>
<evidence type="ECO:0000256" key="4">
    <source>
        <dbReference type="ARBA" id="ARBA00022692"/>
    </source>
</evidence>
<feature type="compositionally biased region" description="Low complexity" evidence="17">
    <location>
        <begin position="190"/>
        <end position="204"/>
    </location>
</feature>
<feature type="compositionally biased region" description="Low complexity" evidence="17">
    <location>
        <begin position="129"/>
        <end position="138"/>
    </location>
</feature>
<feature type="region of interest" description="Disordered" evidence="17">
    <location>
        <begin position="110"/>
        <end position="138"/>
    </location>
</feature>
<feature type="region of interest" description="Disordered" evidence="17">
    <location>
        <begin position="176"/>
        <end position="248"/>
    </location>
</feature>
<evidence type="ECO:0000256" key="10">
    <source>
        <dbReference type="ARBA" id="ARBA00023163"/>
    </source>
</evidence>
<dbReference type="GO" id="GO:0031902">
    <property type="term" value="C:late endosome membrane"/>
    <property type="evidence" value="ECO:0007669"/>
    <property type="project" value="UniProtKB-SubCell"/>
</dbReference>
<evidence type="ECO:0000256" key="16">
    <source>
        <dbReference type="ARBA" id="ARBA00046288"/>
    </source>
</evidence>
<keyword evidence="6" id="KW-0967">Endosome</keyword>
<evidence type="ECO:0000256" key="17">
    <source>
        <dbReference type="SAM" id="MobiDB-lite"/>
    </source>
</evidence>
<dbReference type="STRING" id="6573.A0A210PU93"/>
<evidence type="ECO:0000256" key="14">
    <source>
        <dbReference type="ARBA" id="ARBA00035708"/>
    </source>
</evidence>
<dbReference type="EMBL" id="NEDP02005493">
    <property type="protein sequence ID" value="OWF40025.1"/>
    <property type="molecule type" value="Genomic_DNA"/>
</dbReference>
<keyword evidence="8" id="KW-0805">Transcription regulation</keyword>
<proteinExistence type="inferred from homology"/>
<name>A0A210PU93_MIZYE</name>
<feature type="compositionally biased region" description="Polar residues" evidence="17">
    <location>
        <begin position="110"/>
        <end position="128"/>
    </location>
</feature>
<comment type="similarity">
    <text evidence="3">Belongs to the VOPP1/ECOP family.</text>
</comment>
<evidence type="ECO:0000256" key="9">
    <source>
        <dbReference type="ARBA" id="ARBA00023136"/>
    </source>
</evidence>
<evidence type="ECO:0000256" key="18">
    <source>
        <dbReference type="SAM" id="Phobius"/>
    </source>
</evidence>
<evidence type="ECO:0000256" key="5">
    <source>
        <dbReference type="ARBA" id="ARBA00022729"/>
    </source>
</evidence>
<keyword evidence="5" id="KW-0732">Signal</keyword>
<keyword evidence="7 18" id="KW-1133">Transmembrane helix</keyword>
<keyword evidence="10" id="KW-0804">Transcription</keyword>
<sequence>MIKNCDVQFVTWIVFLVEIVNQVVADTQYCSDTGEKCDYPKTCCPGGCCYGADGHDNRHNHAYSFRVSFYNLWYFWFIVLFVLMSCFGGCGYYKQRQRFSRSRGVCGVTVPSQGGRSSRQPSTIRSGTSNNPSLLPSSHSNFGYTGSEYVRPGLNLRPPPYSEVMMQPDLYPAHKSELVLPPYPGTQQVSPHNSGSSEPSSSGLPQPPPYSLFQLSNQGSPGQQIHSPTDNQNADNNGSSPQNVSGNQ</sequence>
<protein>
    <recommendedName>
        <fullName evidence="14">WW domain binding protein VOPP1</fullName>
    </recommendedName>
    <alternativeName>
        <fullName evidence="15">Vesicular, overexpressed in cancer, prosurvival protein 1</fullName>
    </alternativeName>
</protein>
<evidence type="ECO:0000256" key="7">
    <source>
        <dbReference type="ARBA" id="ARBA00022989"/>
    </source>
</evidence>
<dbReference type="GO" id="GO:0005765">
    <property type="term" value="C:lysosomal membrane"/>
    <property type="evidence" value="ECO:0007669"/>
    <property type="project" value="UniProtKB-SubCell"/>
</dbReference>
<keyword evidence="20" id="KW-1185">Reference proteome</keyword>